<protein>
    <submittedName>
        <fullName evidence="1">Uncharacterized protein</fullName>
    </submittedName>
</protein>
<name>A0A8T3A9J9_DENNO</name>
<evidence type="ECO:0000313" key="1">
    <source>
        <dbReference type="EMBL" id="KAI0489223.1"/>
    </source>
</evidence>
<keyword evidence="2" id="KW-1185">Reference proteome</keyword>
<dbReference type="OrthoDB" id="746543at2759"/>
<dbReference type="Pfam" id="PF05056">
    <property type="entry name" value="DUF674"/>
    <property type="match status" value="1"/>
</dbReference>
<dbReference type="Proteomes" id="UP000829196">
    <property type="component" value="Unassembled WGS sequence"/>
</dbReference>
<sequence>MLQFDEMTSTMGTFSSSCVKCNFDNGSKSSLTPPNKHRLREVEIIEQNPKLKNGGCDFGEVEIIEQNPKLKNGGCDFGGGFVKDKRRFMVAHNLQISPISSISTITKGIDFLIPDLVEKEVNGDKAKVYCFLLGIYAIFALLIN</sequence>
<evidence type="ECO:0000313" key="2">
    <source>
        <dbReference type="Proteomes" id="UP000829196"/>
    </source>
</evidence>
<dbReference type="InterPro" id="IPR007750">
    <property type="entry name" value="DUF674"/>
</dbReference>
<accession>A0A8T3A9J9</accession>
<comment type="caution">
    <text evidence="1">The sequence shown here is derived from an EMBL/GenBank/DDBJ whole genome shotgun (WGS) entry which is preliminary data.</text>
</comment>
<proteinExistence type="predicted"/>
<dbReference type="AlphaFoldDB" id="A0A8T3A9J9"/>
<organism evidence="1 2">
    <name type="scientific">Dendrobium nobile</name>
    <name type="common">Orchid</name>
    <dbReference type="NCBI Taxonomy" id="94219"/>
    <lineage>
        <taxon>Eukaryota</taxon>
        <taxon>Viridiplantae</taxon>
        <taxon>Streptophyta</taxon>
        <taxon>Embryophyta</taxon>
        <taxon>Tracheophyta</taxon>
        <taxon>Spermatophyta</taxon>
        <taxon>Magnoliopsida</taxon>
        <taxon>Liliopsida</taxon>
        <taxon>Asparagales</taxon>
        <taxon>Orchidaceae</taxon>
        <taxon>Epidendroideae</taxon>
        <taxon>Malaxideae</taxon>
        <taxon>Dendrobiinae</taxon>
        <taxon>Dendrobium</taxon>
    </lineage>
</organism>
<reference evidence="1" key="1">
    <citation type="journal article" date="2022" name="Front. Genet.">
        <title>Chromosome-Scale Assembly of the Dendrobium nobile Genome Provides Insights Into the Molecular Mechanism of the Biosynthesis of the Medicinal Active Ingredient of Dendrobium.</title>
        <authorList>
            <person name="Xu Q."/>
            <person name="Niu S.-C."/>
            <person name="Li K.-L."/>
            <person name="Zheng P.-J."/>
            <person name="Zhang X.-J."/>
            <person name="Jia Y."/>
            <person name="Liu Y."/>
            <person name="Niu Y.-X."/>
            <person name="Yu L.-H."/>
            <person name="Chen D.-F."/>
            <person name="Zhang G.-Q."/>
        </authorList>
    </citation>
    <scope>NUCLEOTIDE SEQUENCE</scope>
    <source>
        <tissue evidence="1">Leaf</tissue>
    </source>
</reference>
<gene>
    <name evidence="1" type="ORF">KFK09_029065</name>
</gene>
<dbReference type="EMBL" id="JAGYWB010000019">
    <property type="protein sequence ID" value="KAI0489223.1"/>
    <property type="molecule type" value="Genomic_DNA"/>
</dbReference>